<gene>
    <name evidence="4" type="ORF">BDFB_009144</name>
</gene>
<keyword evidence="3" id="KW-0143">Chaperone</keyword>
<sequence length="121" mass="14014">MSKVDLELKKAFTELQEKQIDTAQKLRIADLQIETLKRNKQHASFTEREISSLEEGTKTYESVGRMFVLTPIEQVKEGLQQKQAMSEEKIKVLINNKTYLENSLKDATNSLRELVQQKKES</sequence>
<dbReference type="PANTHER" id="PTHR20903">
    <property type="entry name" value="PREFOLDIN SUBUNIT 1-RELATED"/>
    <property type="match status" value="1"/>
</dbReference>
<reference evidence="4 5" key="1">
    <citation type="submission" date="2017-03" db="EMBL/GenBank/DDBJ databases">
        <title>Genome of the blue death feigning beetle - Asbolus verrucosus.</title>
        <authorList>
            <person name="Rider S.D."/>
        </authorList>
    </citation>
    <scope>NUCLEOTIDE SEQUENCE [LARGE SCALE GENOMIC DNA]</scope>
    <source>
        <strain evidence="4">Butters</strain>
        <tissue evidence="4">Head and leg muscle</tissue>
    </source>
</reference>
<evidence type="ECO:0000256" key="1">
    <source>
        <dbReference type="ARBA" id="ARBA00008045"/>
    </source>
</evidence>
<comment type="similarity">
    <text evidence="1">Belongs to the prefoldin subunit beta family.</text>
</comment>
<evidence type="ECO:0000256" key="3">
    <source>
        <dbReference type="ARBA" id="ARBA00023186"/>
    </source>
</evidence>
<accession>A0A482VNH8</accession>
<proteinExistence type="inferred from homology"/>
<dbReference type="EMBL" id="QDEB01081572">
    <property type="protein sequence ID" value="RZC34256.1"/>
    <property type="molecule type" value="Genomic_DNA"/>
</dbReference>
<dbReference type="Pfam" id="PF01920">
    <property type="entry name" value="Prefoldin_2"/>
    <property type="match status" value="1"/>
</dbReference>
<dbReference type="Proteomes" id="UP000292052">
    <property type="component" value="Unassembled WGS sequence"/>
</dbReference>
<dbReference type="GO" id="GO:0051082">
    <property type="term" value="F:unfolded protein binding"/>
    <property type="evidence" value="ECO:0007669"/>
    <property type="project" value="InterPro"/>
</dbReference>
<dbReference type="InterPro" id="IPR009053">
    <property type="entry name" value="Prefoldin"/>
</dbReference>
<dbReference type="GO" id="GO:0016272">
    <property type="term" value="C:prefoldin complex"/>
    <property type="evidence" value="ECO:0007669"/>
    <property type="project" value="InterPro"/>
</dbReference>
<dbReference type="STRING" id="1661398.A0A482VNH8"/>
<dbReference type="Gene3D" id="1.10.287.370">
    <property type="match status" value="1"/>
</dbReference>
<evidence type="ECO:0000256" key="2">
    <source>
        <dbReference type="ARBA" id="ARBA00011695"/>
    </source>
</evidence>
<dbReference type="SUPFAM" id="SSF46579">
    <property type="entry name" value="Prefoldin"/>
    <property type="match status" value="1"/>
</dbReference>
<dbReference type="PANTHER" id="PTHR20903:SF0">
    <property type="entry name" value="PREFOLDIN SUBUNIT 1"/>
    <property type="match status" value="1"/>
</dbReference>
<keyword evidence="5" id="KW-1185">Reference proteome</keyword>
<dbReference type="InterPro" id="IPR002777">
    <property type="entry name" value="PFD_beta-like"/>
</dbReference>
<organism evidence="4 5">
    <name type="scientific">Asbolus verrucosus</name>
    <name type="common">Desert ironclad beetle</name>
    <dbReference type="NCBI Taxonomy" id="1661398"/>
    <lineage>
        <taxon>Eukaryota</taxon>
        <taxon>Metazoa</taxon>
        <taxon>Ecdysozoa</taxon>
        <taxon>Arthropoda</taxon>
        <taxon>Hexapoda</taxon>
        <taxon>Insecta</taxon>
        <taxon>Pterygota</taxon>
        <taxon>Neoptera</taxon>
        <taxon>Endopterygota</taxon>
        <taxon>Coleoptera</taxon>
        <taxon>Polyphaga</taxon>
        <taxon>Cucujiformia</taxon>
        <taxon>Tenebrionidae</taxon>
        <taxon>Pimeliinae</taxon>
        <taxon>Asbolus</taxon>
    </lineage>
</organism>
<dbReference type="CDD" id="cd23164">
    <property type="entry name" value="Prefoldin_1"/>
    <property type="match status" value="1"/>
</dbReference>
<dbReference type="AlphaFoldDB" id="A0A482VNH8"/>
<dbReference type="GO" id="GO:0044183">
    <property type="term" value="F:protein folding chaperone"/>
    <property type="evidence" value="ECO:0007669"/>
    <property type="project" value="TreeGrafter"/>
</dbReference>
<comment type="subunit">
    <text evidence="2">Heterohexamer of two PFD-alpha type and four PFD-beta type subunits.</text>
</comment>
<evidence type="ECO:0000313" key="4">
    <source>
        <dbReference type="EMBL" id="RZC34256.1"/>
    </source>
</evidence>
<protein>
    <submittedName>
        <fullName evidence="4">Prefoldin 2 domain containing protein</fullName>
    </submittedName>
</protein>
<dbReference type="OrthoDB" id="5242628at2759"/>
<name>A0A482VNH8_ASBVE</name>
<comment type="caution">
    <text evidence="4">The sequence shown here is derived from an EMBL/GenBank/DDBJ whole genome shotgun (WGS) entry which is preliminary data.</text>
</comment>
<evidence type="ECO:0000313" key="5">
    <source>
        <dbReference type="Proteomes" id="UP000292052"/>
    </source>
</evidence>
<dbReference type="GO" id="GO:0005737">
    <property type="term" value="C:cytoplasm"/>
    <property type="evidence" value="ECO:0007669"/>
    <property type="project" value="TreeGrafter"/>
</dbReference>